<feature type="transmembrane region" description="Helical" evidence="1">
    <location>
        <begin position="12"/>
        <end position="35"/>
    </location>
</feature>
<keyword evidence="1" id="KW-1133">Transmembrane helix</keyword>
<keyword evidence="1" id="KW-0472">Membrane</keyword>
<evidence type="ECO:0008006" key="4">
    <source>
        <dbReference type="Google" id="ProtNLM"/>
    </source>
</evidence>
<dbReference type="Proteomes" id="UP000266673">
    <property type="component" value="Unassembled WGS sequence"/>
</dbReference>
<keyword evidence="3" id="KW-1185">Reference proteome</keyword>
<evidence type="ECO:0000313" key="2">
    <source>
        <dbReference type="EMBL" id="RIB24861.1"/>
    </source>
</evidence>
<proteinExistence type="predicted"/>
<protein>
    <recommendedName>
        <fullName evidence="4">Transmembrane protein</fullName>
    </recommendedName>
</protein>
<reference evidence="2 3" key="1">
    <citation type="submission" date="2018-06" db="EMBL/GenBank/DDBJ databases">
        <title>Comparative genomics reveals the genomic features of Rhizophagus irregularis, R. cerebriforme, R. diaphanum and Gigaspora rosea, and their symbiotic lifestyle signature.</title>
        <authorList>
            <person name="Morin E."/>
            <person name="San Clemente H."/>
            <person name="Chen E.C.H."/>
            <person name="De La Providencia I."/>
            <person name="Hainaut M."/>
            <person name="Kuo A."/>
            <person name="Kohler A."/>
            <person name="Murat C."/>
            <person name="Tang N."/>
            <person name="Roy S."/>
            <person name="Loubradou J."/>
            <person name="Henrissat B."/>
            <person name="Grigoriev I.V."/>
            <person name="Corradi N."/>
            <person name="Roux C."/>
            <person name="Martin F.M."/>
        </authorList>
    </citation>
    <scope>NUCLEOTIDE SEQUENCE [LARGE SCALE GENOMIC DNA]</scope>
    <source>
        <strain evidence="2 3">DAOM 194757</strain>
    </source>
</reference>
<evidence type="ECO:0000256" key="1">
    <source>
        <dbReference type="SAM" id="Phobius"/>
    </source>
</evidence>
<keyword evidence="1" id="KW-0812">Transmembrane</keyword>
<accession>A0A397VSX6</accession>
<comment type="caution">
    <text evidence="2">The sequence shown here is derived from an EMBL/GenBank/DDBJ whole genome shotgun (WGS) entry which is preliminary data.</text>
</comment>
<dbReference type="EMBL" id="QKWP01000198">
    <property type="protein sequence ID" value="RIB24861.1"/>
    <property type="molecule type" value="Genomic_DNA"/>
</dbReference>
<name>A0A397VSX6_9GLOM</name>
<evidence type="ECO:0000313" key="3">
    <source>
        <dbReference type="Proteomes" id="UP000266673"/>
    </source>
</evidence>
<gene>
    <name evidence="2" type="ORF">C2G38_2167442</name>
</gene>
<organism evidence="2 3">
    <name type="scientific">Gigaspora rosea</name>
    <dbReference type="NCBI Taxonomy" id="44941"/>
    <lineage>
        <taxon>Eukaryota</taxon>
        <taxon>Fungi</taxon>
        <taxon>Fungi incertae sedis</taxon>
        <taxon>Mucoromycota</taxon>
        <taxon>Glomeromycotina</taxon>
        <taxon>Glomeromycetes</taxon>
        <taxon>Diversisporales</taxon>
        <taxon>Gigasporaceae</taxon>
        <taxon>Gigaspora</taxon>
    </lineage>
</organism>
<sequence>MDDANTNAVYVLLRVACLHDFVVGVVALRVIRFIVGVGCDFVIGVSLLELLVGVWWSCTFLAGFMLALSRQC</sequence>
<dbReference type="AlphaFoldDB" id="A0A397VSX6"/>
<feature type="transmembrane region" description="Helical" evidence="1">
    <location>
        <begin position="41"/>
        <end position="68"/>
    </location>
</feature>